<sequence>MRLSWILIDPVQNRAVNLSSKKPVSFQRNWLTDEIELTFAFVAVSDVCQHDNDYVNCNIEITCEVKRSSGELYVCGLSLTVQDINGECLSGKNTMVILQGLMGDRRSKMNSGGGDELKERYEEYIRKRSERKEMLEGRERVLDMVCVASGIAFLIAFWSFALY</sequence>
<comment type="caution">
    <text evidence="1">The sequence shown here is derived from an EMBL/GenBank/DDBJ whole genome shotgun (WGS) entry which is preliminary data.</text>
</comment>
<dbReference type="Proteomes" id="UP001055811">
    <property type="component" value="Linkage Group LG05"/>
</dbReference>
<organism evidence="1 2">
    <name type="scientific">Cichorium intybus</name>
    <name type="common">Chicory</name>
    <dbReference type="NCBI Taxonomy" id="13427"/>
    <lineage>
        <taxon>Eukaryota</taxon>
        <taxon>Viridiplantae</taxon>
        <taxon>Streptophyta</taxon>
        <taxon>Embryophyta</taxon>
        <taxon>Tracheophyta</taxon>
        <taxon>Spermatophyta</taxon>
        <taxon>Magnoliopsida</taxon>
        <taxon>eudicotyledons</taxon>
        <taxon>Gunneridae</taxon>
        <taxon>Pentapetalae</taxon>
        <taxon>asterids</taxon>
        <taxon>campanulids</taxon>
        <taxon>Asterales</taxon>
        <taxon>Asteraceae</taxon>
        <taxon>Cichorioideae</taxon>
        <taxon>Cichorieae</taxon>
        <taxon>Cichoriinae</taxon>
        <taxon>Cichorium</taxon>
    </lineage>
</organism>
<proteinExistence type="predicted"/>
<gene>
    <name evidence="1" type="ORF">L2E82_29939</name>
</gene>
<name>A0ACB9CZ07_CICIN</name>
<keyword evidence="2" id="KW-1185">Reference proteome</keyword>
<protein>
    <submittedName>
        <fullName evidence="1">Uncharacterized protein</fullName>
    </submittedName>
</protein>
<dbReference type="EMBL" id="CM042013">
    <property type="protein sequence ID" value="KAI3739532.1"/>
    <property type="molecule type" value="Genomic_DNA"/>
</dbReference>
<reference evidence="1 2" key="2">
    <citation type="journal article" date="2022" name="Mol. Ecol. Resour.">
        <title>The genomes of chicory, endive, great burdock and yacon provide insights into Asteraceae paleo-polyploidization history and plant inulin production.</title>
        <authorList>
            <person name="Fan W."/>
            <person name="Wang S."/>
            <person name="Wang H."/>
            <person name="Wang A."/>
            <person name="Jiang F."/>
            <person name="Liu H."/>
            <person name="Zhao H."/>
            <person name="Xu D."/>
            <person name="Zhang Y."/>
        </authorList>
    </citation>
    <scope>NUCLEOTIDE SEQUENCE [LARGE SCALE GENOMIC DNA]</scope>
    <source>
        <strain evidence="2">cv. Punajuju</strain>
        <tissue evidence="1">Leaves</tissue>
    </source>
</reference>
<evidence type="ECO:0000313" key="2">
    <source>
        <dbReference type="Proteomes" id="UP001055811"/>
    </source>
</evidence>
<accession>A0ACB9CZ07</accession>
<reference evidence="2" key="1">
    <citation type="journal article" date="2022" name="Mol. Ecol. Resour.">
        <title>The genomes of chicory, endive, great burdock and yacon provide insights into Asteraceae palaeo-polyploidization history and plant inulin production.</title>
        <authorList>
            <person name="Fan W."/>
            <person name="Wang S."/>
            <person name="Wang H."/>
            <person name="Wang A."/>
            <person name="Jiang F."/>
            <person name="Liu H."/>
            <person name="Zhao H."/>
            <person name="Xu D."/>
            <person name="Zhang Y."/>
        </authorList>
    </citation>
    <scope>NUCLEOTIDE SEQUENCE [LARGE SCALE GENOMIC DNA]</scope>
    <source>
        <strain evidence="2">cv. Punajuju</strain>
    </source>
</reference>
<evidence type="ECO:0000313" key="1">
    <source>
        <dbReference type="EMBL" id="KAI3739532.1"/>
    </source>
</evidence>